<comment type="caution">
    <text evidence="1">The sequence shown here is derived from an EMBL/GenBank/DDBJ whole genome shotgun (WGS) entry which is preliminary data.</text>
</comment>
<dbReference type="AlphaFoldDB" id="A0A8S1LCE7"/>
<protein>
    <submittedName>
        <fullName evidence="1">Uncharacterized protein</fullName>
    </submittedName>
</protein>
<proteinExistence type="predicted"/>
<accession>A0A8S1LCE7</accession>
<dbReference type="Proteomes" id="UP000692954">
    <property type="component" value="Unassembled WGS sequence"/>
</dbReference>
<keyword evidence="2" id="KW-1185">Reference proteome</keyword>
<name>A0A8S1LCE7_9CILI</name>
<sequence length="377" mass="44848">MIEIEPYQIFDSILMMAKSEYKFSPSSDLVRIREPYQFGLIKKSEYTLSKEKEIIQQKQYKSSGNIDSTHWSILSKEENKSYTINRYFLQLNLKVKVDSTCYDVVLLLKVHIIECSNAERDYFAILKEESVSTMGIKNVTNKQRKIDQLDDILMTNYLEVYQLQQDNQLQFQGNLTTEILRILTKDNTFNLEIVDFKFHINTQITILNQQGQFLSLRYNIQSKEWMLDQYILTEIDKHYAYDYVFDTNNNLTHKQAIISDTILYYKFISDGDKSWTIRDLKNDINSKVYISFSYILLQNQKSLSLYEYYSNQIGQLVQSINLEAQTFVHQYPNFASFLLFIKPYFYAYNYDPKGLTFQFQSKELINEHVHFTLEKNK</sequence>
<evidence type="ECO:0000313" key="2">
    <source>
        <dbReference type="Proteomes" id="UP000692954"/>
    </source>
</evidence>
<evidence type="ECO:0000313" key="1">
    <source>
        <dbReference type="EMBL" id="CAD8064201.1"/>
    </source>
</evidence>
<gene>
    <name evidence="1" type="ORF">PSON_ATCC_30995.1.T0180386</name>
</gene>
<reference evidence="1" key="1">
    <citation type="submission" date="2021-01" db="EMBL/GenBank/DDBJ databases">
        <authorList>
            <consortium name="Genoscope - CEA"/>
            <person name="William W."/>
        </authorList>
    </citation>
    <scope>NUCLEOTIDE SEQUENCE</scope>
</reference>
<organism evidence="1 2">
    <name type="scientific">Paramecium sonneborni</name>
    <dbReference type="NCBI Taxonomy" id="65129"/>
    <lineage>
        <taxon>Eukaryota</taxon>
        <taxon>Sar</taxon>
        <taxon>Alveolata</taxon>
        <taxon>Ciliophora</taxon>
        <taxon>Intramacronucleata</taxon>
        <taxon>Oligohymenophorea</taxon>
        <taxon>Peniculida</taxon>
        <taxon>Parameciidae</taxon>
        <taxon>Paramecium</taxon>
    </lineage>
</organism>
<dbReference type="EMBL" id="CAJJDN010000018">
    <property type="protein sequence ID" value="CAD8064201.1"/>
    <property type="molecule type" value="Genomic_DNA"/>
</dbReference>